<dbReference type="OrthoDB" id="1852072at2"/>
<accession>A0A3E2B4J6</accession>
<evidence type="ECO:0000313" key="3">
    <source>
        <dbReference type="Proteomes" id="UP000260649"/>
    </source>
</evidence>
<reference evidence="2 3" key="1">
    <citation type="submission" date="2018-07" db="EMBL/GenBank/DDBJ databases">
        <title>GABA Modulating Bacteria of the Human Gut Microbiota.</title>
        <authorList>
            <person name="Strandwitz P."/>
            <person name="Kim K.H."/>
            <person name="Terekhova D."/>
            <person name="Liu J.K."/>
            <person name="Sharma A."/>
            <person name="Levering J."/>
            <person name="Mcdonald D."/>
            <person name="Dietrich D."/>
            <person name="Ramadhar T.R."/>
            <person name="Lekbua A."/>
            <person name="Mroue N."/>
            <person name="Liston C."/>
            <person name="Stewart E.J."/>
            <person name="Dubin M.J."/>
            <person name="Zengler K."/>
            <person name="Knight R."/>
            <person name="Gilbert J.A."/>
            <person name="Clardy J."/>
            <person name="Lewis K."/>
        </authorList>
    </citation>
    <scope>NUCLEOTIDE SEQUENCE [LARGE SCALE GENOMIC DNA]</scope>
    <source>
        <strain evidence="2 3">KLE1738</strain>
    </source>
</reference>
<evidence type="ECO:0000256" key="1">
    <source>
        <dbReference type="SAM" id="Coils"/>
    </source>
</evidence>
<dbReference type="Proteomes" id="UP000260649">
    <property type="component" value="Unassembled WGS sequence"/>
</dbReference>
<keyword evidence="1" id="KW-0175">Coiled coil</keyword>
<feature type="coiled-coil region" evidence="1">
    <location>
        <begin position="62"/>
        <end position="92"/>
    </location>
</feature>
<dbReference type="AlphaFoldDB" id="A0A3E2B4J6"/>
<gene>
    <name evidence="2" type="ORF">DV520_04400</name>
</gene>
<dbReference type="EMBL" id="QQRQ01000005">
    <property type="protein sequence ID" value="RFT06945.1"/>
    <property type="molecule type" value="Genomic_DNA"/>
</dbReference>
<protein>
    <submittedName>
        <fullName evidence="2">XRE family transcriptional regulator</fullName>
    </submittedName>
</protein>
<keyword evidence="3" id="KW-1185">Reference proteome</keyword>
<comment type="caution">
    <text evidence="2">The sequence shown here is derived from an EMBL/GenBank/DDBJ whole genome shotgun (WGS) entry which is preliminary data.</text>
</comment>
<name>A0A3E2B4J6_9FIRM</name>
<evidence type="ECO:0000313" key="2">
    <source>
        <dbReference type="EMBL" id="RFT06945.1"/>
    </source>
</evidence>
<organism evidence="2 3">
    <name type="scientific">Evtepia gabavorous</name>
    <dbReference type="NCBI Taxonomy" id="2211183"/>
    <lineage>
        <taxon>Bacteria</taxon>
        <taxon>Bacillati</taxon>
        <taxon>Bacillota</taxon>
        <taxon>Clostridia</taxon>
        <taxon>Eubacteriales</taxon>
        <taxon>Evtepia</taxon>
    </lineage>
</organism>
<sequence>MTVGKRTVNRRAVLEQMMALAAGAANDVVKLAYLTQEQTQEIDTLDLGCLTEFKRNSSGAVEVKLTDRAAVLEKLLEQLKDEENRGAAAFLEALDRPQAPEGMCSRR</sequence>
<proteinExistence type="predicted"/>